<gene>
    <name evidence="1" type="ORF">SDC9_37567</name>
</gene>
<dbReference type="Gene3D" id="3.40.30.10">
    <property type="entry name" value="Glutaredoxin"/>
    <property type="match status" value="1"/>
</dbReference>
<organism evidence="1">
    <name type="scientific">bioreactor metagenome</name>
    <dbReference type="NCBI Taxonomy" id="1076179"/>
    <lineage>
        <taxon>unclassified sequences</taxon>
        <taxon>metagenomes</taxon>
        <taxon>ecological metagenomes</taxon>
    </lineage>
</organism>
<reference evidence="1" key="1">
    <citation type="submission" date="2019-08" db="EMBL/GenBank/DDBJ databases">
        <authorList>
            <person name="Kucharzyk K."/>
            <person name="Murdoch R.W."/>
            <person name="Higgins S."/>
            <person name="Loffler F."/>
        </authorList>
    </citation>
    <scope>NUCLEOTIDE SEQUENCE</scope>
</reference>
<sequence length="232" mass="27299">MKNVYNMNKSRLFSIIGISLFLFNSCQICIETPRTIRKSASYQNNIPLTAKELKSILTEDTTHYKFVVIYSPCCGPCYQHFRLTYPKVMSQYDTSQVVWYFILDDTGGIKYNEKFLKNLNIRTKMYYFREETPEFSNKNENKWNNLANYLFPDSINKIDDIYGIPFNFIVNKEGKVKKVVFNYSNGIKRISTLSLYYIMNKSVMDIDFYNITDTIDVDYNPYVCSGDNCKVK</sequence>
<name>A0A644VJK2_9ZZZZ</name>
<protein>
    <recommendedName>
        <fullName evidence="2">Thioredoxin-like fold domain-containing protein</fullName>
    </recommendedName>
</protein>
<proteinExistence type="predicted"/>
<dbReference type="EMBL" id="VSSQ01000331">
    <property type="protein sequence ID" value="MPL91496.1"/>
    <property type="molecule type" value="Genomic_DNA"/>
</dbReference>
<comment type="caution">
    <text evidence="1">The sequence shown here is derived from an EMBL/GenBank/DDBJ whole genome shotgun (WGS) entry which is preliminary data.</text>
</comment>
<evidence type="ECO:0008006" key="2">
    <source>
        <dbReference type="Google" id="ProtNLM"/>
    </source>
</evidence>
<dbReference type="SUPFAM" id="SSF52833">
    <property type="entry name" value="Thioredoxin-like"/>
    <property type="match status" value="1"/>
</dbReference>
<dbReference type="AlphaFoldDB" id="A0A644VJK2"/>
<dbReference type="InterPro" id="IPR036249">
    <property type="entry name" value="Thioredoxin-like_sf"/>
</dbReference>
<evidence type="ECO:0000313" key="1">
    <source>
        <dbReference type="EMBL" id="MPL91496.1"/>
    </source>
</evidence>
<accession>A0A644VJK2</accession>